<accession>A0A5R9GA27</accession>
<dbReference type="EMBL" id="VCIW01000006">
    <property type="protein sequence ID" value="TLS51959.1"/>
    <property type="molecule type" value="Genomic_DNA"/>
</dbReference>
<dbReference type="OrthoDB" id="2547231at2"/>
<organism evidence="1 2">
    <name type="scientific">Paenibacillus antri</name>
    <dbReference type="NCBI Taxonomy" id="2582848"/>
    <lineage>
        <taxon>Bacteria</taxon>
        <taxon>Bacillati</taxon>
        <taxon>Bacillota</taxon>
        <taxon>Bacilli</taxon>
        <taxon>Bacillales</taxon>
        <taxon>Paenibacillaceae</taxon>
        <taxon>Paenibacillus</taxon>
    </lineage>
</organism>
<dbReference type="AlphaFoldDB" id="A0A5R9GA27"/>
<reference evidence="1 2" key="1">
    <citation type="submission" date="2019-05" db="EMBL/GenBank/DDBJ databases">
        <authorList>
            <person name="Narsing Rao M.P."/>
            <person name="Li W.J."/>
        </authorList>
    </citation>
    <scope>NUCLEOTIDE SEQUENCE [LARGE SCALE GENOMIC DNA]</scope>
    <source>
        <strain evidence="1 2">SYSU_K30003</strain>
    </source>
</reference>
<keyword evidence="2" id="KW-1185">Reference proteome</keyword>
<dbReference type="Proteomes" id="UP000309676">
    <property type="component" value="Unassembled WGS sequence"/>
</dbReference>
<evidence type="ECO:0000313" key="1">
    <source>
        <dbReference type="EMBL" id="TLS51959.1"/>
    </source>
</evidence>
<dbReference type="CDD" id="cd11614">
    <property type="entry name" value="SAF_CpaB_FlgA_like"/>
    <property type="match status" value="1"/>
</dbReference>
<proteinExistence type="predicted"/>
<sequence>MRRWLVTGLGVLLMAASVYGFARYAEQAELDARTVEAIMPTRLIASGETVDAAMVRRVRIAEAALAADALRDEADIVGRSAVAPIGPNETFASWKLADRQLTPGAGERYVSFPTDDVTNVGNMLRRGDVVDVWVEFDAPVALGGAPRGALKVIEGLRVASVRSAEGAEVADAAAYDAPFQSAARQRDRVRASANGKPGMNTFIMDAEIYEAYALASLVGSIKLALPEPSLQEAEEARVTDDFATYAGALVEEEATLP</sequence>
<name>A0A5R9GA27_9BACL</name>
<evidence type="ECO:0000313" key="2">
    <source>
        <dbReference type="Proteomes" id="UP000309676"/>
    </source>
</evidence>
<comment type="caution">
    <text evidence="1">The sequence shown here is derived from an EMBL/GenBank/DDBJ whole genome shotgun (WGS) entry which is preliminary data.</text>
</comment>
<protein>
    <submittedName>
        <fullName evidence="1">Uncharacterized protein</fullName>
    </submittedName>
</protein>
<dbReference type="RefSeq" id="WP_138194203.1">
    <property type="nucleotide sequence ID" value="NZ_VCIW01000006.1"/>
</dbReference>
<gene>
    <name evidence="1" type="ORF">FE782_11280</name>
</gene>